<proteinExistence type="predicted"/>
<protein>
    <submittedName>
        <fullName evidence="1">Uncharacterized protein</fullName>
    </submittedName>
</protein>
<reference evidence="1" key="1">
    <citation type="submission" date="2023-08" db="EMBL/GenBank/DDBJ databases">
        <authorList>
            <person name="Alioto T."/>
            <person name="Alioto T."/>
            <person name="Gomez Garrido J."/>
        </authorList>
    </citation>
    <scope>NUCLEOTIDE SEQUENCE</scope>
</reference>
<accession>A0AAV1ENH6</accession>
<evidence type="ECO:0000313" key="1">
    <source>
        <dbReference type="EMBL" id="CAJ1050301.1"/>
    </source>
</evidence>
<organism evidence="1 2">
    <name type="scientific">Xyrichtys novacula</name>
    <name type="common">Pearly razorfish</name>
    <name type="synonym">Hemipteronotus novacula</name>
    <dbReference type="NCBI Taxonomy" id="13765"/>
    <lineage>
        <taxon>Eukaryota</taxon>
        <taxon>Metazoa</taxon>
        <taxon>Chordata</taxon>
        <taxon>Craniata</taxon>
        <taxon>Vertebrata</taxon>
        <taxon>Euteleostomi</taxon>
        <taxon>Actinopterygii</taxon>
        <taxon>Neopterygii</taxon>
        <taxon>Teleostei</taxon>
        <taxon>Neoteleostei</taxon>
        <taxon>Acanthomorphata</taxon>
        <taxon>Eupercaria</taxon>
        <taxon>Labriformes</taxon>
        <taxon>Labridae</taxon>
        <taxon>Xyrichtys</taxon>
    </lineage>
</organism>
<gene>
    <name evidence="1" type="ORF">XNOV1_A039566</name>
</gene>
<keyword evidence="2" id="KW-1185">Reference proteome</keyword>
<dbReference type="EMBL" id="OY660865">
    <property type="protein sequence ID" value="CAJ1050301.1"/>
    <property type="molecule type" value="Genomic_DNA"/>
</dbReference>
<dbReference type="AlphaFoldDB" id="A0AAV1ENH6"/>
<sequence>MTAATELSANVCVQNESVFVQVFPFRVSVGDPSSGSDYKAAGILGRFRLTDEKKTKDGSYVNNRSGLC</sequence>
<name>A0AAV1ENH6_XYRNO</name>
<evidence type="ECO:0000313" key="2">
    <source>
        <dbReference type="Proteomes" id="UP001178508"/>
    </source>
</evidence>
<dbReference type="Proteomes" id="UP001178508">
    <property type="component" value="Chromosome 2"/>
</dbReference>